<evidence type="ECO:0000256" key="6">
    <source>
        <dbReference type="SAM" id="Phobius"/>
    </source>
</evidence>
<dbReference type="GeneID" id="105317236"/>
<dbReference type="OMA" id="VIACKKK"/>
<evidence type="ECO:0000256" key="3">
    <source>
        <dbReference type="ARBA" id="ARBA00022989"/>
    </source>
</evidence>
<protein>
    <recommendedName>
        <fullName evidence="9">Cysteine and tyrosine-rich protein 1</fullName>
    </recommendedName>
</protein>
<dbReference type="AlphaFoldDB" id="A0A8W8MVK2"/>
<keyword evidence="3 6" id="KW-1133">Transmembrane helix</keyword>
<accession>A0A8W8MVK2</accession>
<dbReference type="PANTHER" id="PTHR31395:SF23">
    <property type="entry name" value="GEO05642P1"/>
    <property type="match status" value="1"/>
</dbReference>
<proteinExistence type="predicted"/>
<dbReference type="EnsemblMetazoa" id="G35254.1">
    <property type="protein sequence ID" value="G35254.1:cds"/>
    <property type="gene ID" value="G35254"/>
</dbReference>
<evidence type="ECO:0000313" key="7">
    <source>
        <dbReference type="EnsemblMetazoa" id="G35254.1:cds"/>
    </source>
</evidence>
<feature type="transmembrane region" description="Helical" evidence="6">
    <location>
        <begin position="68"/>
        <end position="94"/>
    </location>
</feature>
<feature type="compositionally biased region" description="Pro residues" evidence="5">
    <location>
        <begin position="148"/>
        <end position="161"/>
    </location>
</feature>
<dbReference type="Proteomes" id="UP000005408">
    <property type="component" value="Unassembled WGS sequence"/>
</dbReference>
<dbReference type="RefSeq" id="XP_034318126.1">
    <property type="nucleotide sequence ID" value="XM_034462235.2"/>
</dbReference>
<reference evidence="7" key="1">
    <citation type="submission" date="2022-08" db="UniProtKB">
        <authorList>
            <consortium name="EnsemblMetazoa"/>
        </authorList>
    </citation>
    <scope>IDENTIFICATION</scope>
    <source>
        <strain evidence="7">05x7-T-G4-1.051#20</strain>
    </source>
</reference>
<keyword evidence="8" id="KW-1185">Reference proteome</keyword>
<name>A0A8W8MVK2_MAGGI</name>
<dbReference type="InterPro" id="IPR026910">
    <property type="entry name" value="Shisa"/>
</dbReference>
<dbReference type="GO" id="GO:0016020">
    <property type="term" value="C:membrane"/>
    <property type="evidence" value="ECO:0007669"/>
    <property type="project" value="UniProtKB-SubCell"/>
</dbReference>
<sequence length="182" mass="19530">MYRMKIPMAVKLDQAITFLIVLFFIDTVSGLLGEVCGFGACFYGYHCCSQSSGYCCPDGFVCSGSICISLVVIIAPIVIGVIVIIVIVVVVIACKKKRAQGVVIAPSTNVGYNVQHQQTTAYQYGPPGQPGQQPMNYQYGQPGQGVYPPHPAQPQGPPAYPGQPQTSTDPAYPPPPMEYKQP</sequence>
<dbReference type="PANTHER" id="PTHR31395">
    <property type="entry name" value="SHISA"/>
    <property type="match status" value="1"/>
</dbReference>
<dbReference type="OrthoDB" id="10502705at2759"/>
<organism evidence="7 8">
    <name type="scientific">Magallana gigas</name>
    <name type="common">Pacific oyster</name>
    <name type="synonym">Crassostrea gigas</name>
    <dbReference type="NCBI Taxonomy" id="29159"/>
    <lineage>
        <taxon>Eukaryota</taxon>
        <taxon>Metazoa</taxon>
        <taxon>Spiralia</taxon>
        <taxon>Lophotrochozoa</taxon>
        <taxon>Mollusca</taxon>
        <taxon>Bivalvia</taxon>
        <taxon>Autobranchia</taxon>
        <taxon>Pteriomorphia</taxon>
        <taxon>Ostreida</taxon>
        <taxon>Ostreoidea</taxon>
        <taxon>Ostreidae</taxon>
        <taxon>Magallana</taxon>
    </lineage>
</organism>
<comment type="subcellular location">
    <subcellularLocation>
        <location evidence="1">Membrane</location>
    </subcellularLocation>
</comment>
<evidence type="ECO:0000256" key="5">
    <source>
        <dbReference type="SAM" id="MobiDB-lite"/>
    </source>
</evidence>
<evidence type="ECO:0000313" key="8">
    <source>
        <dbReference type="Proteomes" id="UP000005408"/>
    </source>
</evidence>
<evidence type="ECO:0008006" key="9">
    <source>
        <dbReference type="Google" id="ProtNLM"/>
    </source>
</evidence>
<evidence type="ECO:0000256" key="1">
    <source>
        <dbReference type="ARBA" id="ARBA00004370"/>
    </source>
</evidence>
<evidence type="ECO:0000256" key="4">
    <source>
        <dbReference type="ARBA" id="ARBA00023136"/>
    </source>
</evidence>
<feature type="compositionally biased region" description="Pro residues" evidence="5">
    <location>
        <begin position="171"/>
        <end position="182"/>
    </location>
</feature>
<feature type="compositionally biased region" description="Low complexity" evidence="5">
    <location>
        <begin position="133"/>
        <end position="147"/>
    </location>
</feature>
<evidence type="ECO:0000256" key="2">
    <source>
        <dbReference type="ARBA" id="ARBA00022692"/>
    </source>
</evidence>
<dbReference type="KEGG" id="crg:105317236"/>
<keyword evidence="2 6" id="KW-0812">Transmembrane</keyword>
<feature type="region of interest" description="Disordered" evidence="5">
    <location>
        <begin position="133"/>
        <end position="182"/>
    </location>
</feature>
<keyword evidence="4 6" id="KW-0472">Membrane</keyword>